<dbReference type="EC" id="3.1.-.-" evidence="6"/>
<evidence type="ECO:0000313" key="8">
    <source>
        <dbReference type="Proteomes" id="UP000277424"/>
    </source>
</evidence>
<sequence length="136" mass="15832">MADRVSSNVRRRIMASVGTKNTGPELTVRRLLHRLGYRFRLHRKDLPGKPDIVFPGRRKAVFVHGCFWHGHDCRWGKLPQSKLDYWGPKIAANMERDVRNRQDLTAIGWRSFAVWQCQLCDLDTLAQELVSFLDDT</sequence>
<dbReference type="GO" id="GO:0004519">
    <property type="term" value="F:endonuclease activity"/>
    <property type="evidence" value="ECO:0007669"/>
    <property type="project" value="UniProtKB-KW"/>
</dbReference>
<dbReference type="InterPro" id="IPR011335">
    <property type="entry name" value="Restrct_endonuc-II-like"/>
</dbReference>
<evidence type="ECO:0000256" key="4">
    <source>
        <dbReference type="ARBA" id="ARBA00022801"/>
    </source>
</evidence>
<dbReference type="Pfam" id="PF03852">
    <property type="entry name" value="Vsr"/>
    <property type="match status" value="1"/>
</dbReference>
<accession>A0A420WA55</accession>
<dbReference type="CDD" id="cd00221">
    <property type="entry name" value="Vsr"/>
    <property type="match status" value="1"/>
</dbReference>
<comment type="function">
    <text evidence="6">May nick specific sequences that contain T:G mispairs resulting from m5C-deamination.</text>
</comment>
<reference evidence="7 8" key="1">
    <citation type="submission" date="2018-10" db="EMBL/GenBank/DDBJ databases">
        <title>Comparative analysis of microorganisms from saline springs in Andes Mountain Range, Colombia.</title>
        <authorList>
            <person name="Rubin E."/>
        </authorList>
    </citation>
    <scope>NUCLEOTIDE SEQUENCE [LARGE SCALE GENOMIC DNA]</scope>
    <source>
        <strain evidence="7 8">USBA 36</strain>
    </source>
</reference>
<dbReference type="Proteomes" id="UP000277424">
    <property type="component" value="Unassembled WGS sequence"/>
</dbReference>
<comment type="similarity">
    <text evidence="6">Belongs to the vsr family.</text>
</comment>
<dbReference type="GO" id="GO:0016787">
    <property type="term" value="F:hydrolase activity"/>
    <property type="evidence" value="ECO:0007669"/>
    <property type="project" value="UniProtKB-KW"/>
</dbReference>
<keyword evidence="4 6" id="KW-0378">Hydrolase</keyword>
<dbReference type="InterPro" id="IPR004603">
    <property type="entry name" value="DNA_mismatch_endonuc_vsr"/>
</dbReference>
<organism evidence="7 8">
    <name type="scientific">Oceanibaculum indicum</name>
    <dbReference type="NCBI Taxonomy" id="526216"/>
    <lineage>
        <taxon>Bacteria</taxon>
        <taxon>Pseudomonadati</taxon>
        <taxon>Pseudomonadota</taxon>
        <taxon>Alphaproteobacteria</taxon>
        <taxon>Rhodospirillales</taxon>
        <taxon>Oceanibaculaceae</taxon>
        <taxon>Oceanibaculum</taxon>
    </lineage>
</organism>
<dbReference type="RefSeq" id="WP_121222226.1">
    <property type="nucleotide sequence ID" value="NZ_RBIG01000007.1"/>
</dbReference>
<dbReference type="GO" id="GO:0006298">
    <property type="term" value="P:mismatch repair"/>
    <property type="evidence" value="ECO:0007669"/>
    <property type="project" value="UniProtKB-UniRule"/>
</dbReference>
<keyword evidence="3 6" id="KW-0227">DNA damage</keyword>
<keyword evidence="2 6" id="KW-0255">Endonuclease</keyword>
<keyword evidence="5 6" id="KW-0234">DNA repair</keyword>
<evidence type="ECO:0000256" key="5">
    <source>
        <dbReference type="ARBA" id="ARBA00023204"/>
    </source>
</evidence>
<comment type="caution">
    <text evidence="7">The sequence shown here is derived from an EMBL/GenBank/DDBJ whole genome shotgun (WGS) entry which is preliminary data.</text>
</comment>
<dbReference type="SUPFAM" id="SSF52980">
    <property type="entry name" value="Restriction endonuclease-like"/>
    <property type="match status" value="1"/>
</dbReference>
<protein>
    <recommendedName>
        <fullName evidence="6">Very short patch repair endonuclease</fullName>
        <ecNumber evidence="6">3.1.-.-</ecNumber>
    </recommendedName>
</protein>
<dbReference type="AlphaFoldDB" id="A0A420WA55"/>
<evidence type="ECO:0000256" key="3">
    <source>
        <dbReference type="ARBA" id="ARBA00022763"/>
    </source>
</evidence>
<dbReference type="EMBL" id="RBIG01000007">
    <property type="protein sequence ID" value="RKQ64148.1"/>
    <property type="molecule type" value="Genomic_DNA"/>
</dbReference>
<evidence type="ECO:0000256" key="2">
    <source>
        <dbReference type="ARBA" id="ARBA00022759"/>
    </source>
</evidence>
<dbReference type="OrthoDB" id="9801520at2"/>
<name>A0A420WA55_9PROT</name>
<evidence type="ECO:0000256" key="1">
    <source>
        <dbReference type="ARBA" id="ARBA00022722"/>
    </source>
</evidence>
<dbReference type="NCBIfam" id="TIGR00632">
    <property type="entry name" value="vsr"/>
    <property type="match status" value="1"/>
</dbReference>
<dbReference type="PIRSF" id="PIRSF018267">
    <property type="entry name" value="VSR_endonuc"/>
    <property type="match status" value="1"/>
</dbReference>
<keyword evidence="1 6" id="KW-0540">Nuclease</keyword>
<gene>
    <name evidence="7" type="ORF">BCL74_3657</name>
</gene>
<dbReference type="Gene3D" id="3.40.960.10">
    <property type="entry name" value="VSR Endonuclease"/>
    <property type="match status" value="1"/>
</dbReference>
<evidence type="ECO:0000313" key="7">
    <source>
        <dbReference type="EMBL" id="RKQ64148.1"/>
    </source>
</evidence>
<proteinExistence type="inferred from homology"/>
<evidence type="ECO:0000256" key="6">
    <source>
        <dbReference type="PIRNR" id="PIRNR018267"/>
    </source>
</evidence>